<dbReference type="InterPro" id="IPR029044">
    <property type="entry name" value="Nucleotide-diphossugar_trans"/>
</dbReference>
<dbReference type="RefSeq" id="WP_315605370.1">
    <property type="nucleotide sequence ID" value="NZ_CP130318.1"/>
</dbReference>
<accession>A0AA96RFT6</accession>
<sequence>MMMGILLIVGIYGLCAAIIHTVHYIRHKAGRPRAIHLVLIAKNNASHMEWYLYSFLFFSWLRGRLADVTVFDNGSTDDTCAIVRKVARGRPYIRLYESTRELDRFLEEHDQQPMLLLHLDQVNLNPEQALHLW</sequence>
<dbReference type="EMBL" id="CP130318">
    <property type="protein sequence ID" value="WNQ11593.1"/>
    <property type="molecule type" value="Genomic_DNA"/>
</dbReference>
<dbReference type="SUPFAM" id="SSF53448">
    <property type="entry name" value="Nucleotide-diphospho-sugar transferases"/>
    <property type="match status" value="1"/>
</dbReference>
<dbReference type="AlphaFoldDB" id="A0AA96RFT6"/>
<keyword evidence="2" id="KW-1185">Reference proteome</keyword>
<evidence type="ECO:0000313" key="1">
    <source>
        <dbReference type="EMBL" id="WNQ11593.1"/>
    </source>
</evidence>
<evidence type="ECO:0008006" key="3">
    <source>
        <dbReference type="Google" id="ProtNLM"/>
    </source>
</evidence>
<protein>
    <recommendedName>
        <fullName evidence="3">Glycosyltransferase 2-like domain-containing protein</fullName>
    </recommendedName>
</protein>
<evidence type="ECO:0000313" key="2">
    <source>
        <dbReference type="Proteomes" id="UP001305702"/>
    </source>
</evidence>
<dbReference type="Proteomes" id="UP001305702">
    <property type="component" value="Chromosome"/>
</dbReference>
<reference evidence="1 2" key="1">
    <citation type="submission" date="2022-02" db="EMBL/GenBank/DDBJ databases">
        <title>Paenibacillus sp. MBLB1776 Whole Genome Shotgun Sequencing.</title>
        <authorList>
            <person name="Hwang C.Y."/>
            <person name="Cho E.-S."/>
            <person name="Seo M.-J."/>
        </authorList>
    </citation>
    <scope>NUCLEOTIDE SEQUENCE [LARGE SCALE GENOMIC DNA]</scope>
    <source>
        <strain evidence="1 2">MBLB1776</strain>
    </source>
</reference>
<dbReference type="KEGG" id="paun:MJA45_00495"/>
<organism evidence="1 2">
    <name type="scientific">Paenibacillus aurantius</name>
    <dbReference type="NCBI Taxonomy" id="2918900"/>
    <lineage>
        <taxon>Bacteria</taxon>
        <taxon>Bacillati</taxon>
        <taxon>Bacillota</taxon>
        <taxon>Bacilli</taxon>
        <taxon>Bacillales</taxon>
        <taxon>Paenibacillaceae</taxon>
        <taxon>Paenibacillus</taxon>
    </lineage>
</organism>
<proteinExistence type="predicted"/>
<gene>
    <name evidence="1" type="ORF">MJA45_00495</name>
</gene>
<name>A0AA96RFT6_9BACL</name>